<dbReference type="GO" id="GO:0000976">
    <property type="term" value="F:transcription cis-regulatory region binding"/>
    <property type="evidence" value="ECO:0007669"/>
    <property type="project" value="TreeGrafter"/>
</dbReference>
<evidence type="ECO:0000313" key="8">
    <source>
        <dbReference type="Proteomes" id="UP000586095"/>
    </source>
</evidence>
<dbReference type="EMBL" id="JACCBD010000001">
    <property type="protein sequence ID" value="NYD27504.1"/>
    <property type="molecule type" value="Genomic_DNA"/>
</dbReference>
<name>A0A852RH23_9MICO</name>
<dbReference type="PROSITE" id="PS50977">
    <property type="entry name" value="HTH_TETR_2"/>
    <property type="match status" value="1"/>
</dbReference>
<dbReference type="InterPro" id="IPR009057">
    <property type="entry name" value="Homeodomain-like_sf"/>
</dbReference>
<keyword evidence="8" id="KW-1185">Reference proteome</keyword>
<dbReference type="InterPro" id="IPR050109">
    <property type="entry name" value="HTH-type_TetR-like_transc_reg"/>
</dbReference>
<dbReference type="PRINTS" id="PR00455">
    <property type="entry name" value="HTHTETR"/>
</dbReference>
<dbReference type="Proteomes" id="UP000586095">
    <property type="component" value="Unassembled WGS sequence"/>
</dbReference>
<dbReference type="PANTHER" id="PTHR30055">
    <property type="entry name" value="HTH-TYPE TRANSCRIPTIONAL REGULATOR RUTR"/>
    <property type="match status" value="1"/>
</dbReference>
<reference evidence="7 8" key="1">
    <citation type="submission" date="2020-07" db="EMBL/GenBank/DDBJ databases">
        <title>Sequencing the genomes of 1000 actinobacteria strains.</title>
        <authorList>
            <person name="Klenk H.-P."/>
        </authorList>
    </citation>
    <scope>NUCLEOTIDE SEQUENCE [LARGE SCALE GENOMIC DNA]</scope>
    <source>
        <strain evidence="7 8">DSM 17380</strain>
    </source>
</reference>
<comment type="caution">
    <text evidence="7">The sequence shown here is derived from an EMBL/GenBank/DDBJ whole genome shotgun (WGS) entry which is preliminary data.</text>
</comment>
<evidence type="ECO:0000259" key="6">
    <source>
        <dbReference type="PROSITE" id="PS50977"/>
    </source>
</evidence>
<accession>A0A852RH23</accession>
<dbReference type="AlphaFoldDB" id="A0A852RH23"/>
<feature type="compositionally biased region" description="Low complexity" evidence="5">
    <location>
        <begin position="155"/>
        <end position="173"/>
    </location>
</feature>
<dbReference type="PANTHER" id="PTHR30055:SF238">
    <property type="entry name" value="MYCOFACTOCIN BIOSYNTHESIS TRANSCRIPTIONAL REGULATOR MFTR-RELATED"/>
    <property type="match status" value="1"/>
</dbReference>
<protein>
    <submittedName>
        <fullName evidence="7">AcrR family transcriptional regulator</fullName>
    </submittedName>
</protein>
<evidence type="ECO:0000256" key="1">
    <source>
        <dbReference type="ARBA" id="ARBA00023015"/>
    </source>
</evidence>
<proteinExistence type="predicted"/>
<feature type="DNA-binding region" description="H-T-H motif" evidence="4">
    <location>
        <begin position="94"/>
        <end position="113"/>
    </location>
</feature>
<dbReference type="Pfam" id="PF00440">
    <property type="entry name" value="TetR_N"/>
    <property type="match status" value="1"/>
</dbReference>
<evidence type="ECO:0000256" key="2">
    <source>
        <dbReference type="ARBA" id="ARBA00023125"/>
    </source>
</evidence>
<gene>
    <name evidence="7" type="ORF">BJ960_002307</name>
</gene>
<dbReference type="SUPFAM" id="SSF46689">
    <property type="entry name" value="Homeodomain-like"/>
    <property type="match status" value="1"/>
</dbReference>
<evidence type="ECO:0000256" key="5">
    <source>
        <dbReference type="SAM" id="MobiDB-lite"/>
    </source>
</evidence>
<dbReference type="GO" id="GO:0003700">
    <property type="term" value="F:DNA-binding transcription factor activity"/>
    <property type="evidence" value="ECO:0007669"/>
    <property type="project" value="TreeGrafter"/>
</dbReference>
<evidence type="ECO:0000256" key="4">
    <source>
        <dbReference type="PROSITE-ProRule" id="PRU00335"/>
    </source>
</evidence>
<feature type="region of interest" description="Disordered" evidence="5">
    <location>
        <begin position="137"/>
        <end position="183"/>
    </location>
</feature>
<organism evidence="7 8">
    <name type="scientific">Leucobacter aridicollis</name>
    <dbReference type="NCBI Taxonomy" id="283878"/>
    <lineage>
        <taxon>Bacteria</taxon>
        <taxon>Bacillati</taxon>
        <taxon>Actinomycetota</taxon>
        <taxon>Actinomycetes</taxon>
        <taxon>Micrococcales</taxon>
        <taxon>Microbacteriaceae</taxon>
        <taxon>Leucobacter</taxon>
    </lineage>
</organism>
<sequence length="269" mass="27286">MATHPPGGPDPSGEQRLRDAARALAEAAGQFGQSLGSAGAQAETGVTKGLLAAAQALAQASAWVEQRAKPLSTKEKLLEQAVRLFAERGYAGVSLEDIAQAAGFTKGAVYSHFGSKEQTFLAALRAATEDLASLGVAPERPAEAGPGGAEGPGGADVAAGAAAGAPESADDPALQPPSRTGPQQLAQAVTLALEAMLFGRRTPERREEVRGIVADLIEALAAAKRRLGDAGDGHERVLDRDESVVADLAMRTLLLGLTSDAPAGGPSES</sequence>
<keyword evidence="1" id="KW-0805">Transcription regulation</keyword>
<feature type="compositionally biased region" description="Gly residues" evidence="5">
    <location>
        <begin position="145"/>
        <end position="154"/>
    </location>
</feature>
<dbReference type="Gene3D" id="1.10.357.10">
    <property type="entry name" value="Tetracycline Repressor, domain 2"/>
    <property type="match status" value="1"/>
</dbReference>
<dbReference type="RefSeq" id="WP_202229129.1">
    <property type="nucleotide sequence ID" value="NZ_BAAALZ010000001.1"/>
</dbReference>
<keyword evidence="2 4" id="KW-0238">DNA-binding</keyword>
<keyword evidence="3" id="KW-0804">Transcription</keyword>
<feature type="domain" description="HTH tetR-type" evidence="6">
    <location>
        <begin position="71"/>
        <end position="131"/>
    </location>
</feature>
<dbReference type="InterPro" id="IPR001647">
    <property type="entry name" value="HTH_TetR"/>
</dbReference>
<evidence type="ECO:0000256" key="3">
    <source>
        <dbReference type="ARBA" id="ARBA00023163"/>
    </source>
</evidence>
<evidence type="ECO:0000313" key="7">
    <source>
        <dbReference type="EMBL" id="NYD27504.1"/>
    </source>
</evidence>